<dbReference type="PANTHER" id="PTHR40078:SF1">
    <property type="entry name" value="INTEGRAL MEMBRANE PROTEIN"/>
    <property type="match status" value="1"/>
</dbReference>
<organism evidence="2 3">
    <name type="scientific">Candidatus Methanobinarius endosymbioticus</name>
    <dbReference type="NCBI Taxonomy" id="2006182"/>
    <lineage>
        <taxon>Archaea</taxon>
        <taxon>Methanobacteriati</taxon>
        <taxon>Methanobacteriota</taxon>
        <taxon>Methanomada group</taxon>
        <taxon>Methanobacteria</taxon>
        <taxon>Methanobacteriales</taxon>
        <taxon>Methanobacteriaceae</taxon>
        <taxon>Candidatus Methanobinarius</taxon>
    </lineage>
</organism>
<dbReference type="InterPro" id="IPR038750">
    <property type="entry name" value="YczE/YyaS-like"/>
</dbReference>
<name>A0A366MFK4_9EURY</name>
<proteinExistence type="predicted"/>
<evidence type="ECO:0008006" key="4">
    <source>
        <dbReference type="Google" id="ProtNLM"/>
    </source>
</evidence>
<dbReference type="PANTHER" id="PTHR40078">
    <property type="entry name" value="INTEGRAL MEMBRANE PROTEIN-RELATED"/>
    <property type="match status" value="1"/>
</dbReference>
<evidence type="ECO:0000313" key="3">
    <source>
        <dbReference type="Proteomes" id="UP000253099"/>
    </source>
</evidence>
<dbReference type="AlphaFoldDB" id="A0A366MFK4"/>
<gene>
    <name evidence="2" type="ORF">ALNOE001_03490</name>
</gene>
<protein>
    <recommendedName>
        <fullName evidence="4">YitT family protein</fullName>
    </recommendedName>
</protein>
<feature type="transmembrane region" description="Helical" evidence="1">
    <location>
        <begin position="70"/>
        <end position="90"/>
    </location>
</feature>
<dbReference type="Proteomes" id="UP000253099">
    <property type="component" value="Unassembled WGS sequence"/>
</dbReference>
<feature type="transmembrane region" description="Helical" evidence="1">
    <location>
        <begin position="46"/>
        <end position="63"/>
    </location>
</feature>
<evidence type="ECO:0000313" key="2">
    <source>
        <dbReference type="EMBL" id="RBQ24232.1"/>
    </source>
</evidence>
<keyword evidence="3" id="KW-1185">Reference proteome</keyword>
<evidence type="ECO:0000256" key="1">
    <source>
        <dbReference type="SAM" id="Phobius"/>
    </source>
</evidence>
<comment type="caution">
    <text evidence="2">The sequence shown here is derived from an EMBL/GenBank/DDBJ whole genome shotgun (WGS) entry which is preliminary data.</text>
</comment>
<reference evidence="2 3" key="1">
    <citation type="submission" date="2018-06" db="EMBL/GenBank/DDBJ databases">
        <title>Genomic insight into two independent archaeal endosymbiosis events.</title>
        <authorList>
            <person name="Lind A.E."/>
            <person name="Lewis W.H."/>
            <person name="Spang A."/>
            <person name="Guy L."/>
            <person name="Embley M.T."/>
            <person name="Ettema T.J.G."/>
        </authorList>
    </citation>
    <scope>NUCLEOTIDE SEQUENCE [LARGE SCALE GENOMIC DNA]</scope>
    <source>
        <strain evidence="2">NOE</strain>
    </source>
</reference>
<keyword evidence="1" id="KW-0812">Transmembrane</keyword>
<accession>A0A366MFK4</accession>
<dbReference type="EMBL" id="NIZT01000008">
    <property type="protein sequence ID" value="RBQ24232.1"/>
    <property type="molecule type" value="Genomic_DNA"/>
</dbReference>
<keyword evidence="1" id="KW-0472">Membrane</keyword>
<sequence length="197" mass="22180">MIVFSVLGIVILSFGVSVLRVGNAGLDPFTASNLAIGVNTLHLSSGVYQLMVNIVILILVFIFKRELIGIGTLINMVFVGFIIDFFTGLYHQFFDITITFPIQLIFLLVDVLIFTLGTSMYIASKLGNVPHDSIALILVDHTKFSYRTDRVALDIVFSYFPLSLEELAMNTQDLGRLLMHFLQDHLLYFGIKEYLTY</sequence>
<keyword evidence="1" id="KW-1133">Transmembrane helix</keyword>
<feature type="transmembrane region" description="Helical" evidence="1">
    <location>
        <begin position="102"/>
        <end position="123"/>
    </location>
</feature>
<dbReference type="Pfam" id="PF19700">
    <property type="entry name" value="DUF6198"/>
    <property type="match status" value="1"/>
</dbReference>